<evidence type="ECO:0000313" key="2">
    <source>
        <dbReference type="Proteomes" id="UP001432000"/>
    </source>
</evidence>
<gene>
    <name evidence="1" type="ORF">WDS16_23495</name>
</gene>
<dbReference type="RefSeq" id="WP_338888142.1">
    <property type="nucleotide sequence ID" value="NZ_CP147846.1"/>
</dbReference>
<proteinExistence type="predicted"/>
<evidence type="ECO:0008006" key="3">
    <source>
        <dbReference type="Google" id="ProtNLM"/>
    </source>
</evidence>
<accession>A0ABZ2PJG9</accession>
<dbReference type="Proteomes" id="UP001432000">
    <property type="component" value="Chromosome"/>
</dbReference>
<reference evidence="1 2" key="1">
    <citation type="submission" date="2024-03" db="EMBL/GenBank/DDBJ databases">
        <title>Natural products discovery in diverse microorganisms through a two-stage MS feature dereplication strategy.</title>
        <authorList>
            <person name="Zhang R."/>
        </authorList>
    </citation>
    <scope>NUCLEOTIDE SEQUENCE [LARGE SCALE GENOMIC DNA]</scope>
    <source>
        <strain evidence="1 2">18930</strain>
    </source>
</reference>
<name>A0ABZ2PJG9_9NOCA</name>
<sequence length="125" mass="13190">MSYTAANHWVFDGDDISGSLDSASVAGVLVAQIVLSGATFESTAVTRSDLGYEIRAITEKSNDDSSTHLLVVVPRVNIENEPVSFGGYAVLFTTRGNVAGDRYVHGALESYDVRTLSGTASLVTS</sequence>
<evidence type="ECO:0000313" key="1">
    <source>
        <dbReference type="EMBL" id="WXG68137.1"/>
    </source>
</evidence>
<protein>
    <recommendedName>
        <fullName evidence="3">Bacteriophage lambda head decoration protein D</fullName>
    </recommendedName>
</protein>
<organism evidence="1 2">
    <name type="scientific">Rhodococcus sovatensis</name>
    <dbReference type="NCBI Taxonomy" id="1805840"/>
    <lineage>
        <taxon>Bacteria</taxon>
        <taxon>Bacillati</taxon>
        <taxon>Actinomycetota</taxon>
        <taxon>Actinomycetes</taxon>
        <taxon>Mycobacteriales</taxon>
        <taxon>Nocardiaceae</taxon>
        <taxon>Rhodococcus</taxon>
    </lineage>
</organism>
<keyword evidence="2" id="KW-1185">Reference proteome</keyword>
<dbReference type="EMBL" id="CP147846">
    <property type="protein sequence ID" value="WXG68137.1"/>
    <property type="molecule type" value="Genomic_DNA"/>
</dbReference>